<evidence type="ECO:0000256" key="1">
    <source>
        <dbReference type="ARBA" id="ARBA00001965"/>
    </source>
</evidence>
<dbReference type="SUPFAM" id="SSF49482">
    <property type="entry name" value="Aromatic compound dioxygenase"/>
    <property type="match status" value="1"/>
</dbReference>
<comment type="similarity">
    <text evidence="2">Belongs to the CoA-transferase III family.</text>
</comment>
<feature type="domain" description="Catechol dioxygenase N-terminal" evidence="6">
    <location>
        <begin position="560"/>
        <end position="633"/>
    </location>
</feature>
<keyword evidence="7" id="KW-0560">Oxidoreductase</keyword>
<dbReference type="Pfam" id="PF02515">
    <property type="entry name" value="CoA_transf_3"/>
    <property type="match status" value="1"/>
</dbReference>
<dbReference type="InterPro" id="IPR003673">
    <property type="entry name" value="CoA-Trfase_fam_III"/>
</dbReference>
<keyword evidence="7" id="KW-0223">Dioxygenase</keyword>
<dbReference type="Proteomes" id="UP000295083">
    <property type="component" value="Unassembled WGS sequence"/>
</dbReference>
<keyword evidence="4" id="KW-0408">Iron</keyword>
<dbReference type="InterPro" id="IPR039390">
    <property type="entry name" value="1_2-HQD/HQD"/>
</dbReference>
<dbReference type="PANTHER" id="PTHR48229:SF1">
    <property type="entry name" value="ALPHA METHYLACYL-COA RACEMASE-RELATED"/>
    <property type="match status" value="1"/>
</dbReference>
<dbReference type="SUPFAM" id="SSF89796">
    <property type="entry name" value="CoA-transferase family III (CaiB/BaiF)"/>
    <property type="match status" value="2"/>
</dbReference>
<evidence type="ECO:0000313" key="8">
    <source>
        <dbReference type="Proteomes" id="UP000295083"/>
    </source>
</evidence>
<feature type="domain" description="Intradiol ring-cleavage dioxygenases" evidence="5">
    <location>
        <begin position="665"/>
        <end position="821"/>
    </location>
</feature>
<accession>A0A4V3HQH3</accession>
<evidence type="ECO:0000256" key="3">
    <source>
        <dbReference type="ARBA" id="ARBA00022723"/>
    </source>
</evidence>
<evidence type="ECO:0000256" key="2">
    <source>
        <dbReference type="ARBA" id="ARBA00008383"/>
    </source>
</evidence>
<evidence type="ECO:0000259" key="5">
    <source>
        <dbReference type="Pfam" id="PF00775"/>
    </source>
</evidence>
<dbReference type="CDD" id="cd03461">
    <property type="entry name" value="1_2-HQD"/>
    <property type="match status" value="1"/>
</dbReference>
<dbReference type="PANTHER" id="PTHR48229">
    <property type="entry name" value="CAIB/BAIF FAMILY ENZYME (AFU_ORTHOLOGUE AFUA_1G05360)-RELATED"/>
    <property type="match status" value="1"/>
</dbReference>
<dbReference type="InterPro" id="IPR052985">
    <property type="entry name" value="CoA-trans_III_biosynth/detox"/>
</dbReference>
<comment type="cofactor">
    <cofactor evidence="1">
        <name>Fe(3+)</name>
        <dbReference type="ChEBI" id="CHEBI:29034"/>
    </cofactor>
</comment>
<dbReference type="Gene3D" id="3.40.50.10540">
    <property type="entry name" value="Crotonobetainyl-coa:carnitine coa-transferase, domain 1"/>
    <property type="match status" value="2"/>
</dbReference>
<dbReference type="GO" id="GO:0009712">
    <property type="term" value="P:catechol-containing compound metabolic process"/>
    <property type="evidence" value="ECO:0007669"/>
    <property type="project" value="InterPro"/>
</dbReference>
<dbReference type="InterPro" id="IPR023606">
    <property type="entry name" value="CoA-Trfase_III_dom_1_sf"/>
</dbReference>
<proteinExistence type="inferred from homology"/>
<dbReference type="Gene3D" id="2.60.130.10">
    <property type="entry name" value="Aromatic compound dioxygenase"/>
    <property type="match status" value="1"/>
</dbReference>
<organism evidence="7 8">
    <name type="scientific">Colletotrichum spinosum</name>
    <dbReference type="NCBI Taxonomy" id="1347390"/>
    <lineage>
        <taxon>Eukaryota</taxon>
        <taxon>Fungi</taxon>
        <taxon>Dikarya</taxon>
        <taxon>Ascomycota</taxon>
        <taxon>Pezizomycotina</taxon>
        <taxon>Sordariomycetes</taxon>
        <taxon>Hypocreomycetidae</taxon>
        <taxon>Glomerellales</taxon>
        <taxon>Glomerellaceae</taxon>
        <taxon>Colletotrichum</taxon>
        <taxon>Colletotrichum orbiculare species complex</taxon>
    </lineage>
</organism>
<dbReference type="InterPro" id="IPR007535">
    <property type="entry name" value="Catechol_dOase_N"/>
</dbReference>
<protein>
    <submittedName>
        <fullName evidence="7">Catechol 1,2-dioxygenase</fullName>
    </submittedName>
</protein>
<comment type="caution">
    <text evidence="7">The sequence shown here is derived from an EMBL/GenBank/DDBJ whole genome shotgun (WGS) entry which is preliminary data.</text>
</comment>
<reference evidence="7 8" key="1">
    <citation type="submission" date="2018-11" db="EMBL/GenBank/DDBJ databases">
        <title>Genome sequence and assembly of Colletotrichum spinosum.</title>
        <authorList>
            <person name="Gan P."/>
            <person name="Shirasu K."/>
        </authorList>
    </citation>
    <scope>NUCLEOTIDE SEQUENCE [LARGE SCALE GENOMIC DNA]</scope>
    <source>
        <strain evidence="7 8">CBS 515.97</strain>
    </source>
</reference>
<dbReference type="InterPro" id="IPR015889">
    <property type="entry name" value="Intradiol_dOase_core"/>
</dbReference>
<evidence type="ECO:0000256" key="4">
    <source>
        <dbReference type="ARBA" id="ARBA00023004"/>
    </source>
</evidence>
<dbReference type="GO" id="GO:0008199">
    <property type="term" value="F:ferric iron binding"/>
    <property type="evidence" value="ECO:0007669"/>
    <property type="project" value="InterPro"/>
</dbReference>
<dbReference type="AlphaFoldDB" id="A0A4V3HQH3"/>
<evidence type="ECO:0000259" key="6">
    <source>
        <dbReference type="Pfam" id="PF04444"/>
    </source>
</evidence>
<keyword evidence="8" id="KW-1185">Reference proteome</keyword>
<name>A0A4V3HQH3_9PEZI</name>
<dbReference type="InterPro" id="IPR000627">
    <property type="entry name" value="Intradiol_dOase_C"/>
</dbReference>
<dbReference type="Pfam" id="PF00775">
    <property type="entry name" value="Dioxygenase_C"/>
    <property type="match status" value="1"/>
</dbReference>
<dbReference type="GO" id="GO:0018576">
    <property type="term" value="F:catechol 1,2-dioxygenase activity"/>
    <property type="evidence" value="ECO:0007669"/>
    <property type="project" value="InterPro"/>
</dbReference>
<sequence>MSETPYSAVDETRRILDLVLGTVDLPAEAEKRARSVQFTATRDTPYFPIPFKETELASALKAIEGGIASALAATRDGENVPPKINVSLDKSTAPFLIQAYLATVGGFGKLDPEVKSLLKDTDLLRAQSDPYRRMSANLYETKRPREYHHIHGSLEASTTLRMLGLEPFRPDLEDHDSIVEAIESRVKQFTVEELEAMNAAHGQAGVPALKHEAFLRTPHGKAIVDLPPWAVDNLESSTPPAPLPDPSSKRLLSGVKVLELCRIIAGPAIDRILAEYGADVLKITSATCPFSRSTATWAKRAADLDLKTDAGREHFDALLAEADVLLDGYRPGALEKLGYGASALAELARGRGRGYRVSGVAWEQGRFMGLDEPVVPPFPMSDYGTGCLGAVAALTDLYHRATRGGSWHGKVSLLQYDLLLVKAGRYPGDVEREMRALAGDEFLALRHSHSVDQISGAALRAMRRYAPALFAAPEIRETWFAGGYGTEAEAVRPVVEIEGVHVGFRRASRPNGSDEASWDFGPEEDYLVEVPWMNGGDGQYEGLGQDFTKRVIASMSDETNPRLRQVLASLIQHVHDFAREVDLTTDEWLAGVQMINWAGQMSDDRRNEGQLLCDVIGLESLVDDITNRVAVKNGNPGTATAILGPFWRADTPTRDNGGSIVLECPADGEVAFMYGQVTDSNTGEPVAKASVDVWQASTNGLYEQQDADQPEHNLRGKFFTDDEGRYGFYCLRPTPYPVPDDGPAGKLLSLLHRHPYRPAHIHLIVQSHGFKPVTTQIFDEKSKYLDDDSVFAVKDALTVSFTERTGDAKAGLELQYNIQLAPLQ</sequence>
<keyword evidence="3" id="KW-0479">Metal-binding</keyword>
<dbReference type="Pfam" id="PF04444">
    <property type="entry name" value="Dioxygenase_N"/>
    <property type="match status" value="1"/>
</dbReference>
<dbReference type="EMBL" id="QAPG01001767">
    <property type="protein sequence ID" value="TDZ27759.1"/>
    <property type="molecule type" value="Genomic_DNA"/>
</dbReference>
<evidence type="ECO:0000313" key="7">
    <source>
        <dbReference type="EMBL" id="TDZ27759.1"/>
    </source>
</evidence>
<gene>
    <name evidence="7" type="primary">HQD2-0</name>
    <name evidence="7" type="ORF">C8035_v008527</name>
</gene>